<dbReference type="InterPro" id="IPR014710">
    <property type="entry name" value="RmlC-like_jellyroll"/>
</dbReference>
<evidence type="ECO:0000313" key="3">
    <source>
        <dbReference type="EMBL" id="SES37042.1"/>
    </source>
</evidence>
<evidence type="ECO:0000259" key="2">
    <source>
        <dbReference type="PROSITE" id="PS50042"/>
    </source>
</evidence>
<dbReference type="EMBL" id="FOGV01000047">
    <property type="protein sequence ID" value="SES37042.1"/>
    <property type="molecule type" value="Genomic_DNA"/>
</dbReference>
<dbReference type="InterPro" id="IPR000595">
    <property type="entry name" value="cNMP-bd_dom"/>
</dbReference>
<dbReference type="PROSITE" id="PS50042">
    <property type="entry name" value="CNMP_BINDING_3"/>
    <property type="match status" value="1"/>
</dbReference>
<keyword evidence="4" id="KW-1185">Reference proteome</keyword>
<sequence>MSGKTCENDKVYSVFSASAADITVPKGGCIIREGEHPQYLYFIRQGEVQLSKPSAEEKVFTFEKKRPGQLLAASHLFNPIPSLFQADSIEDSRLLRLPITDIENLTAHDYEFAVALFKQLNAENGVLLSQCRDYIFCGSRQEVYAVLIRLAEKLGCYQCNHQTCKL</sequence>
<comment type="caution">
    <text evidence="3">The sequence shown here is derived from an EMBL/GenBank/DDBJ whole genome shotgun (WGS) entry which is preliminary data.</text>
</comment>
<dbReference type="AlphaFoldDB" id="A0A1H9WSX0"/>
<proteinExistence type="predicted"/>
<protein>
    <submittedName>
        <fullName evidence="3">Cyclic nucleotide-binding domain-containing protein</fullName>
    </submittedName>
</protein>
<organism evidence="3 4">
    <name type="scientific">Salisediminibacterium halotolerans</name>
    <dbReference type="NCBI Taxonomy" id="517425"/>
    <lineage>
        <taxon>Bacteria</taxon>
        <taxon>Bacillati</taxon>
        <taxon>Bacillota</taxon>
        <taxon>Bacilli</taxon>
        <taxon>Bacillales</taxon>
        <taxon>Bacillaceae</taxon>
        <taxon>Salisediminibacterium</taxon>
    </lineage>
</organism>
<evidence type="ECO:0000256" key="1">
    <source>
        <dbReference type="ARBA" id="ARBA00023159"/>
    </source>
</evidence>
<dbReference type="Pfam" id="PF00027">
    <property type="entry name" value="cNMP_binding"/>
    <property type="match status" value="1"/>
</dbReference>
<dbReference type="CDD" id="cd00038">
    <property type="entry name" value="CAP_ED"/>
    <property type="match status" value="1"/>
</dbReference>
<evidence type="ECO:0000313" key="4">
    <source>
        <dbReference type="Proteomes" id="UP000199318"/>
    </source>
</evidence>
<dbReference type="RefSeq" id="WP_093075278.1">
    <property type="nucleotide sequence ID" value="NZ_FOGV01000047.1"/>
</dbReference>
<dbReference type="InterPro" id="IPR018490">
    <property type="entry name" value="cNMP-bd_dom_sf"/>
</dbReference>
<dbReference type="Proteomes" id="UP000199318">
    <property type="component" value="Unassembled WGS sequence"/>
</dbReference>
<dbReference type="OrthoDB" id="9810708at2"/>
<accession>A0A1H9WSX0</accession>
<gene>
    <name evidence="3" type="ORF">SAMN05444126_1474</name>
</gene>
<dbReference type="SUPFAM" id="SSF51206">
    <property type="entry name" value="cAMP-binding domain-like"/>
    <property type="match status" value="1"/>
</dbReference>
<feature type="domain" description="Cyclic nucleotide-binding" evidence="2">
    <location>
        <begin position="24"/>
        <end position="50"/>
    </location>
</feature>
<dbReference type="Gene3D" id="2.60.120.10">
    <property type="entry name" value="Jelly Rolls"/>
    <property type="match status" value="1"/>
</dbReference>
<dbReference type="SMART" id="SM00100">
    <property type="entry name" value="cNMP"/>
    <property type="match status" value="1"/>
</dbReference>
<reference evidence="4" key="1">
    <citation type="submission" date="2016-10" db="EMBL/GenBank/DDBJ databases">
        <authorList>
            <person name="de Groot N.N."/>
        </authorList>
    </citation>
    <scope>NUCLEOTIDE SEQUENCE [LARGE SCALE GENOMIC DNA]</scope>
    <source>
        <strain evidence="4">10nlg</strain>
    </source>
</reference>
<name>A0A1H9WSX0_9BACI</name>
<keyword evidence="1" id="KW-0010">Activator</keyword>
<dbReference type="STRING" id="1464123.SAMN05444126_1474"/>